<dbReference type="InterPro" id="IPR002252">
    <property type="entry name" value="Glyco_hydro_36"/>
</dbReference>
<dbReference type="EMBL" id="JAERRB010000019">
    <property type="protein sequence ID" value="MBL0745752.1"/>
    <property type="molecule type" value="Genomic_DNA"/>
</dbReference>
<organism evidence="3 4">
    <name type="scientific">Chryseolinea lacunae</name>
    <dbReference type="NCBI Taxonomy" id="2801331"/>
    <lineage>
        <taxon>Bacteria</taxon>
        <taxon>Pseudomonadati</taxon>
        <taxon>Bacteroidota</taxon>
        <taxon>Cytophagia</taxon>
        <taxon>Cytophagales</taxon>
        <taxon>Fulvivirgaceae</taxon>
        <taxon>Chryseolinea</taxon>
    </lineage>
</organism>
<dbReference type="Gene3D" id="3.20.20.70">
    <property type="entry name" value="Aldolase class I"/>
    <property type="match status" value="1"/>
</dbReference>
<dbReference type="SUPFAM" id="SSF51445">
    <property type="entry name" value="(Trans)glycosidases"/>
    <property type="match status" value="1"/>
</dbReference>
<comment type="caution">
    <text evidence="3">The sequence shown here is derived from an EMBL/GenBank/DDBJ whole genome shotgun (WGS) entry which is preliminary data.</text>
</comment>
<evidence type="ECO:0000256" key="1">
    <source>
        <dbReference type="ARBA" id="ARBA00022801"/>
    </source>
</evidence>
<sequence length="602" mass="67522">MKRTVWCLGFLALIFCVGQNGFSLSRWPNIISTIKSSKATVVSSNGQHNSSVSVKRKWSRNTCKTLVSNSSKSPIRIKEVILFEAINLFPPDTPISGEGFQMLSQTGGTLNAPVALGSFEDSKHYGMVEPKGYRVVYNLLYLNGREDRKYLLGFTSANRFVGKFYLSADTVRVVMDLENIELAAGETIDLEGFFMEDGKDRELLLSNFAEQVERAHPRRPSASPTGWCSWYCFGSQVTAQNVYDNLSAIKAEVPSLKYIQIDDGYQLNMGDWLSVGRSFSGGVTDVLGRIKEAGFEPAIWVAPFICDSTSSIFREHKDWLVKDENGHPLRSDKVGFGGWRRGPWYVLDGTNPHVQRHFETIFSTMREKWGCTYFKLDANYWGAIHDGKYYRANATRTEAYREGMKAIVKGAGPDAFILGCNHPLWPSLGLIHGSRSSMDVSRNWTNIKKTGKENLLRGWQNGRLWWNDPDCLLLTGDLPDNMFAFHASLLYATGGMLLSGDDVASIPKNRLIMLQKMAADGNTTTAKFVSEEFEIGWVNSKGSKKLVVLNWGDIPKSFKIPIDNPVVVRDFFSEKLVGHFDREIVLENFGGQLGCVYVVEEE</sequence>
<dbReference type="InterPro" id="IPR050985">
    <property type="entry name" value="Alpha-glycosidase_related"/>
</dbReference>
<gene>
    <name evidence="3" type="ORF">JI741_31250</name>
</gene>
<dbReference type="PANTHER" id="PTHR43053">
    <property type="entry name" value="GLYCOSIDASE FAMILY 31"/>
    <property type="match status" value="1"/>
</dbReference>
<evidence type="ECO:0000313" key="4">
    <source>
        <dbReference type="Proteomes" id="UP000613030"/>
    </source>
</evidence>
<dbReference type="InterPro" id="IPR013785">
    <property type="entry name" value="Aldolase_TIM"/>
</dbReference>
<dbReference type="CDD" id="cd14791">
    <property type="entry name" value="GH36"/>
    <property type="match status" value="1"/>
</dbReference>
<dbReference type="RefSeq" id="WP_202016369.1">
    <property type="nucleotide sequence ID" value="NZ_JAERRB010000019.1"/>
</dbReference>
<name>A0ABS1L2L5_9BACT</name>
<dbReference type="InterPro" id="IPR017853">
    <property type="entry name" value="GH"/>
</dbReference>
<accession>A0ABS1L2L5</accession>
<protein>
    <submittedName>
        <fullName evidence="3">Alpha-galactosidase</fullName>
    </submittedName>
</protein>
<reference evidence="3 4" key="1">
    <citation type="submission" date="2021-01" db="EMBL/GenBank/DDBJ databases">
        <title>Chryseolinea sp. Jin1 Genome sequencing and assembly.</title>
        <authorList>
            <person name="Kim I."/>
        </authorList>
    </citation>
    <scope>NUCLEOTIDE SEQUENCE [LARGE SCALE GENOMIC DNA]</scope>
    <source>
        <strain evidence="3 4">Jin1</strain>
    </source>
</reference>
<evidence type="ECO:0000256" key="2">
    <source>
        <dbReference type="ARBA" id="ARBA00023295"/>
    </source>
</evidence>
<dbReference type="PANTHER" id="PTHR43053:SF3">
    <property type="entry name" value="ALPHA-GALACTOSIDASE C-RELATED"/>
    <property type="match status" value="1"/>
</dbReference>
<keyword evidence="4" id="KW-1185">Reference proteome</keyword>
<keyword evidence="2" id="KW-0326">Glycosidase</keyword>
<dbReference type="Proteomes" id="UP000613030">
    <property type="component" value="Unassembled WGS sequence"/>
</dbReference>
<dbReference type="Pfam" id="PF02065">
    <property type="entry name" value="Melibiase"/>
    <property type="match status" value="1"/>
</dbReference>
<proteinExistence type="predicted"/>
<keyword evidence="1" id="KW-0378">Hydrolase</keyword>
<evidence type="ECO:0000313" key="3">
    <source>
        <dbReference type="EMBL" id="MBL0745752.1"/>
    </source>
</evidence>